<dbReference type="InterPro" id="IPR014752">
    <property type="entry name" value="Arrestin-like_C"/>
</dbReference>
<evidence type="ECO:0000313" key="2">
    <source>
        <dbReference type="EMBL" id="GMR31786.1"/>
    </source>
</evidence>
<dbReference type="SUPFAM" id="SSF81296">
    <property type="entry name" value="E set domains"/>
    <property type="match status" value="1"/>
</dbReference>
<dbReference type="Gene3D" id="2.60.40.640">
    <property type="match status" value="1"/>
</dbReference>
<protein>
    <recommendedName>
        <fullName evidence="1">Arrestin C-terminal-like domain-containing protein</fullName>
    </recommendedName>
</protein>
<evidence type="ECO:0000259" key="1">
    <source>
        <dbReference type="Pfam" id="PF02752"/>
    </source>
</evidence>
<dbReference type="AlphaFoldDB" id="A0AAN4Z0Y0"/>
<name>A0AAN4Z0Y0_9BILA</name>
<reference evidence="3" key="1">
    <citation type="submission" date="2022-10" db="EMBL/GenBank/DDBJ databases">
        <title>Genome assembly of Pristionchus species.</title>
        <authorList>
            <person name="Yoshida K."/>
            <person name="Sommer R.J."/>
        </authorList>
    </citation>
    <scope>NUCLEOTIDE SEQUENCE [LARGE SCALE GENOMIC DNA]</scope>
    <source>
        <strain evidence="3">RS5460</strain>
    </source>
</reference>
<proteinExistence type="predicted"/>
<accession>A0AAN4Z0Y0</accession>
<sequence length="118" mass="13536">YICKVKVIRPFIPCKIKVKKEFKVHRPVDLRELWTIPSPVTQTRETRFFPLKKGSISITGSIGQSCYLPGEIIHIEASASNKTPRTIKYIKVNLVKSTTYIAQSRRTSELLITDEMDN</sequence>
<organism evidence="2 3">
    <name type="scientific">Pristionchus mayeri</name>
    <dbReference type="NCBI Taxonomy" id="1317129"/>
    <lineage>
        <taxon>Eukaryota</taxon>
        <taxon>Metazoa</taxon>
        <taxon>Ecdysozoa</taxon>
        <taxon>Nematoda</taxon>
        <taxon>Chromadorea</taxon>
        <taxon>Rhabditida</taxon>
        <taxon>Rhabditina</taxon>
        <taxon>Diplogasteromorpha</taxon>
        <taxon>Diplogasteroidea</taxon>
        <taxon>Neodiplogasteridae</taxon>
        <taxon>Pristionchus</taxon>
    </lineage>
</organism>
<evidence type="ECO:0000313" key="3">
    <source>
        <dbReference type="Proteomes" id="UP001328107"/>
    </source>
</evidence>
<keyword evidence="3" id="KW-1185">Reference proteome</keyword>
<dbReference type="InterPro" id="IPR014756">
    <property type="entry name" value="Ig_E-set"/>
</dbReference>
<dbReference type="InterPro" id="IPR011022">
    <property type="entry name" value="Arrestin_C-like"/>
</dbReference>
<dbReference type="EMBL" id="BTRK01000001">
    <property type="protein sequence ID" value="GMR31786.1"/>
    <property type="molecule type" value="Genomic_DNA"/>
</dbReference>
<gene>
    <name evidence="2" type="ORF">PMAYCL1PPCAC_01981</name>
</gene>
<dbReference type="Pfam" id="PF02752">
    <property type="entry name" value="Arrestin_C"/>
    <property type="match status" value="1"/>
</dbReference>
<feature type="non-terminal residue" evidence="2">
    <location>
        <position position="1"/>
    </location>
</feature>
<comment type="caution">
    <text evidence="2">The sequence shown here is derived from an EMBL/GenBank/DDBJ whole genome shotgun (WGS) entry which is preliminary data.</text>
</comment>
<feature type="domain" description="Arrestin C-terminal-like" evidence="1">
    <location>
        <begin position="52"/>
        <end position="110"/>
    </location>
</feature>
<dbReference type="Proteomes" id="UP001328107">
    <property type="component" value="Unassembled WGS sequence"/>
</dbReference>